<dbReference type="InterPro" id="IPR036597">
    <property type="entry name" value="Fido-like_dom_sf"/>
</dbReference>
<dbReference type="PANTHER" id="PTHR13504">
    <property type="entry name" value="FIDO DOMAIN-CONTAINING PROTEIN DDB_G0283145"/>
    <property type="match status" value="1"/>
</dbReference>
<sequence length="479" mass="53503">MRWREVEPLPDLNGTVTPVLSTVDALRVAWEESIRHASAEEFAEARQRSLRRHAIETGIIERLYDLDWGVTEALVAEGITIEVAEREGGVSDDALRLISDQLGALEYLTEAVRDGRDLSIFFVRELHQLITQHQLTYEGRNALGHLVQVPLPHGEWKTHANHVRRGDGTMLEYTPPEHVQAQMERLVKLHAEMTDVHPVVRAAWLHHRFICIHPFTDGNGRVARALTLLVLLQARHAPLVVDRRNREDYIRALDAANDNDLRPLIRLFAQLEIVALRTEIERPAVVRPASQNAVDIALAYAERIERNRDRTTMSEIEEAAALSEALTTRMRRHLQDSCDGLVSAFKRIDPAAEGRLSVRGHGTRGLTLVGLTITVLDLAMHYRIVVTVDDPNVLVVSVAAWADARKENGQPLFASAPTDTVTLLRSDNLDVRWLEVEDLIDRTLSAAVDAYGQRLSQPPISARFGFTAHARGAASAGDA</sequence>
<dbReference type="PROSITE" id="PS51459">
    <property type="entry name" value="FIDO"/>
    <property type="match status" value="1"/>
</dbReference>
<feature type="domain" description="Fido" evidence="1">
    <location>
        <begin position="118"/>
        <end position="270"/>
    </location>
</feature>
<evidence type="ECO:0000313" key="3">
    <source>
        <dbReference type="Proteomes" id="UP001500218"/>
    </source>
</evidence>
<evidence type="ECO:0000259" key="1">
    <source>
        <dbReference type="PROSITE" id="PS51459"/>
    </source>
</evidence>
<dbReference type="SUPFAM" id="SSF140931">
    <property type="entry name" value="Fic-like"/>
    <property type="match status" value="1"/>
</dbReference>
<dbReference type="PANTHER" id="PTHR13504:SF38">
    <property type="entry name" value="FIDO DOMAIN-CONTAINING PROTEIN"/>
    <property type="match status" value="1"/>
</dbReference>
<protein>
    <recommendedName>
        <fullName evidence="1">Fido domain-containing protein</fullName>
    </recommendedName>
</protein>
<reference evidence="2 3" key="1">
    <citation type="journal article" date="2019" name="Int. J. Syst. Evol. Microbiol.">
        <title>The Global Catalogue of Microorganisms (GCM) 10K type strain sequencing project: providing services to taxonomists for standard genome sequencing and annotation.</title>
        <authorList>
            <consortium name="The Broad Institute Genomics Platform"/>
            <consortium name="The Broad Institute Genome Sequencing Center for Infectious Disease"/>
            <person name="Wu L."/>
            <person name="Ma J."/>
        </authorList>
    </citation>
    <scope>NUCLEOTIDE SEQUENCE [LARGE SCALE GENOMIC DNA]</scope>
    <source>
        <strain evidence="2 3">JCM 13250</strain>
    </source>
</reference>
<dbReference type="RefSeq" id="WP_344140201.1">
    <property type="nucleotide sequence ID" value="NZ_BAAALT010000289.1"/>
</dbReference>
<name>A0ABN2MRU4_9ACTN</name>
<comment type="caution">
    <text evidence="2">The sequence shown here is derived from an EMBL/GenBank/DDBJ whole genome shotgun (WGS) entry which is preliminary data.</text>
</comment>
<dbReference type="Pfam" id="PF02661">
    <property type="entry name" value="Fic"/>
    <property type="match status" value="1"/>
</dbReference>
<proteinExistence type="predicted"/>
<dbReference type="EMBL" id="BAAALT010000289">
    <property type="protein sequence ID" value="GAA1835391.1"/>
    <property type="molecule type" value="Genomic_DNA"/>
</dbReference>
<keyword evidence="3" id="KW-1185">Reference proteome</keyword>
<gene>
    <name evidence="2" type="ORF">GCM10009682_61990</name>
</gene>
<dbReference type="Gene3D" id="1.10.3290.10">
    <property type="entry name" value="Fido-like domain"/>
    <property type="match status" value="1"/>
</dbReference>
<accession>A0ABN2MRU4</accession>
<dbReference type="Proteomes" id="UP001500218">
    <property type="component" value="Unassembled WGS sequence"/>
</dbReference>
<organism evidence="2 3">
    <name type="scientific">Luedemannella flava</name>
    <dbReference type="NCBI Taxonomy" id="349316"/>
    <lineage>
        <taxon>Bacteria</taxon>
        <taxon>Bacillati</taxon>
        <taxon>Actinomycetota</taxon>
        <taxon>Actinomycetes</taxon>
        <taxon>Micromonosporales</taxon>
        <taxon>Micromonosporaceae</taxon>
        <taxon>Luedemannella</taxon>
    </lineage>
</organism>
<evidence type="ECO:0000313" key="2">
    <source>
        <dbReference type="EMBL" id="GAA1835391.1"/>
    </source>
</evidence>
<dbReference type="InterPro" id="IPR003812">
    <property type="entry name" value="Fido"/>
</dbReference>
<dbReference type="InterPro" id="IPR040198">
    <property type="entry name" value="Fido_containing"/>
</dbReference>